<accession>A0A9P6HBU0</accession>
<name>A0A9P6HBU0_9AGAM</name>
<comment type="caution">
    <text evidence="3">The sequence shown here is derived from an EMBL/GenBank/DDBJ whole genome shotgun (WGS) entry which is preliminary data.</text>
</comment>
<evidence type="ECO:0000256" key="1">
    <source>
        <dbReference type="SAM" id="MobiDB-lite"/>
    </source>
</evidence>
<keyword evidence="4" id="KW-1185">Reference proteome</keyword>
<dbReference type="PANTHER" id="PTHR38488">
    <property type="entry name" value="OXIDOREDUCTASE 9.5 KDA SUBUNIT, PUTATIVE (AFU_ORTHOLOGUE AFUA_5G08980)-RELATED"/>
    <property type="match status" value="1"/>
</dbReference>
<dbReference type="InterPro" id="IPR039961">
    <property type="entry name" value="Nuo9.5"/>
</dbReference>
<evidence type="ECO:0000256" key="2">
    <source>
        <dbReference type="SAM" id="Phobius"/>
    </source>
</evidence>
<feature type="transmembrane region" description="Helical" evidence="2">
    <location>
        <begin position="20"/>
        <end position="38"/>
    </location>
</feature>
<protein>
    <recommendedName>
        <fullName evidence="5">NADH-ubiquinone oxidoreductase 9.5 kDa subunit</fullName>
    </recommendedName>
</protein>
<sequence>MSFLRTSYRTFQRHAHENPVIFYSCVLGVVGPLLAIGVPPLRKSFGWQPAERLPTTYPLPNRPRVPIQGYEDEQ</sequence>
<organism evidence="3 4">
    <name type="scientific">Thelephora terrestris</name>
    <dbReference type="NCBI Taxonomy" id="56493"/>
    <lineage>
        <taxon>Eukaryota</taxon>
        <taxon>Fungi</taxon>
        <taxon>Dikarya</taxon>
        <taxon>Basidiomycota</taxon>
        <taxon>Agaricomycotina</taxon>
        <taxon>Agaricomycetes</taxon>
        <taxon>Thelephorales</taxon>
        <taxon>Thelephoraceae</taxon>
        <taxon>Thelephora</taxon>
    </lineage>
</organism>
<gene>
    <name evidence="3" type="ORF">BJ322DRAFT_1076348</name>
</gene>
<reference evidence="3" key="2">
    <citation type="submission" date="2020-11" db="EMBL/GenBank/DDBJ databases">
        <authorList>
            <consortium name="DOE Joint Genome Institute"/>
            <person name="Kuo A."/>
            <person name="Miyauchi S."/>
            <person name="Kiss E."/>
            <person name="Drula E."/>
            <person name="Kohler A."/>
            <person name="Sanchez-Garcia M."/>
            <person name="Andreopoulos B."/>
            <person name="Barry K.W."/>
            <person name="Bonito G."/>
            <person name="Buee M."/>
            <person name="Carver A."/>
            <person name="Chen C."/>
            <person name="Cichocki N."/>
            <person name="Clum A."/>
            <person name="Culley D."/>
            <person name="Crous P.W."/>
            <person name="Fauchery L."/>
            <person name="Girlanda M."/>
            <person name="Hayes R."/>
            <person name="Keri Z."/>
            <person name="Labutti K."/>
            <person name="Lipzen A."/>
            <person name="Lombard V."/>
            <person name="Magnuson J."/>
            <person name="Maillard F."/>
            <person name="Morin E."/>
            <person name="Murat C."/>
            <person name="Nolan M."/>
            <person name="Ohm R."/>
            <person name="Pangilinan J."/>
            <person name="Pereira M."/>
            <person name="Perotto S."/>
            <person name="Peter M."/>
            <person name="Riley R."/>
            <person name="Sitrit Y."/>
            <person name="Stielow B."/>
            <person name="Szollosi G."/>
            <person name="Zifcakova L."/>
            <person name="Stursova M."/>
            <person name="Spatafora J.W."/>
            <person name="Tedersoo L."/>
            <person name="Vaario L.-M."/>
            <person name="Yamada A."/>
            <person name="Yan M."/>
            <person name="Wang P."/>
            <person name="Xu J."/>
            <person name="Bruns T."/>
            <person name="Baldrian P."/>
            <person name="Vilgalys R."/>
            <person name="Henrissat B."/>
            <person name="Grigoriev I.V."/>
            <person name="Hibbett D."/>
            <person name="Nagy L.G."/>
            <person name="Martin F.M."/>
        </authorList>
    </citation>
    <scope>NUCLEOTIDE SEQUENCE</scope>
    <source>
        <strain evidence="3">UH-Tt-Lm1</strain>
    </source>
</reference>
<evidence type="ECO:0000313" key="4">
    <source>
        <dbReference type="Proteomes" id="UP000736335"/>
    </source>
</evidence>
<feature type="region of interest" description="Disordered" evidence="1">
    <location>
        <begin position="51"/>
        <end position="74"/>
    </location>
</feature>
<reference evidence="3" key="1">
    <citation type="journal article" date="2020" name="Nat. Commun.">
        <title>Large-scale genome sequencing of mycorrhizal fungi provides insights into the early evolution of symbiotic traits.</title>
        <authorList>
            <person name="Miyauchi S."/>
            <person name="Kiss E."/>
            <person name="Kuo A."/>
            <person name="Drula E."/>
            <person name="Kohler A."/>
            <person name="Sanchez-Garcia M."/>
            <person name="Morin E."/>
            <person name="Andreopoulos B."/>
            <person name="Barry K.W."/>
            <person name="Bonito G."/>
            <person name="Buee M."/>
            <person name="Carver A."/>
            <person name="Chen C."/>
            <person name="Cichocki N."/>
            <person name="Clum A."/>
            <person name="Culley D."/>
            <person name="Crous P.W."/>
            <person name="Fauchery L."/>
            <person name="Girlanda M."/>
            <person name="Hayes R.D."/>
            <person name="Keri Z."/>
            <person name="LaButti K."/>
            <person name="Lipzen A."/>
            <person name="Lombard V."/>
            <person name="Magnuson J."/>
            <person name="Maillard F."/>
            <person name="Murat C."/>
            <person name="Nolan M."/>
            <person name="Ohm R.A."/>
            <person name="Pangilinan J."/>
            <person name="Pereira M.F."/>
            <person name="Perotto S."/>
            <person name="Peter M."/>
            <person name="Pfister S."/>
            <person name="Riley R."/>
            <person name="Sitrit Y."/>
            <person name="Stielow J.B."/>
            <person name="Szollosi G."/>
            <person name="Zifcakova L."/>
            <person name="Stursova M."/>
            <person name="Spatafora J.W."/>
            <person name="Tedersoo L."/>
            <person name="Vaario L.M."/>
            <person name="Yamada A."/>
            <person name="Yan M."/>
            <person name="Wang P."/>
            <person name="Xu J."/>
            <person name="Bruns T."/>
            <person name="Baldrian P."/>
            <person name="Vilgalys R."/>
            <person name="Dunand C."/>
            <person name="Henrissat B."/>
            <person name="Grigoriev I.V."/>
            <person name="Hibbett D."/>
            <person name="Nagy L.G."/>
            <person name="Martin F.M."/>
        </authorList>
    </citation>
    <scope>NUCLEOTIDE SEQUENCE</scope>
    <source>
        <strain evidence="3">UH-Tt-Lm1</strain>
    </source>
</reference>
<dbReference type="EMBL" id="WIUZ02000012">
    <property type="protein sequence ID" value="KAF9782501.1"/>
    <property type="molecule type" value="Genomic_DNA"/>
</dbReference>
<dbReference type="AlphaFoldDB" id="A0A9P6HBU0"/>
<keyword evidence="2" id="KW-1133">Transmembrane helix</keyword>
<keyword evidence="2" id="KW-0812">Transmembrane</keyword>
<dbReference type="PANTHER" id="PTHR38488:SF1">
    <property type="entry name" value="OXIDOREDUCTASE 9.5 KDA SUBUNIT, PUTATIVE (AFU_ORTHOLOGUE AFUA_5G08980)-RELATED"/>
    <property type="match status" value="1"/>
</dbReference>
<proteinExistence type="predicted"/>
<dbReference type="OrthoDB" id="2093409at2759"/>
<evidence type="ECO:0008006" key="5">
    <source>
        <dbReference type="Google" id="ProtNLM"/>
    </source>
</evidence>
<dbReference type="Proteomes" id="UP000736335">
    <property type="component" value="Unassembled WGS sequence"/>
</dbReference>
<keyword evidence="2" id="KW-0472">Membrane</keyword>
<evidence type="ECO:0000313" key="3">
    <source>
        <dbReference type="EMBL" id="KAF9782501.1"/>
    </source>
</evidence>
<dbReference type="CDD" id="cd22903">
    <property type="entry name" value="NI9M"/>
    <property type="match status" value="1"/>
</dbReference>